<gene>
    <name evidence="1" type="ORF">FHS36_005426</name>
</gene>
<reference evidence="1 2" key="1">
    <citation type="submission" date="2020-08" db="EMBL/GenBank/DDBJ databases">
        <title>Genomic Encyclopedia of Type Strains, Phase III (KMG-III): the genomes of soil and plant-associated and newly described type strains.</title>
        <authorList>
            <person name="Whitman W."/>
        </authorList>
    </citation>
    <scope>NUCLEOTIDE SEQUENCE [LARGE SCALE GENOMIC DNA]</scope>
    <source>
        <strain evidence="1 2">CECT 3259</strain>
    </source>
</reference>
<proteinExistence type="predicted"/>
<name>A0A7W8F5H6_STREU</name>
<evidence type="ECO:0000313" key="2">
    <source>
        <dbReference type="Proteomes" id="UP000528608"/>
    </source>
</evidence>
<protein>
    <recommendedName>
        <fullName evidence="3">Glyoxalase</fullName>
    </recommendedName>
</protein>
<dbReference type="AlphaFoldDB" id="A0A7W8F5H6"/>
<comment type="caution">
    <text evidence="1">The sequence shown here is derived from an EMBL/GenBank/DDBJ whole genome shotgun (WGS) entry which is preliminary data.</text>
</comment>
<dbReference type="EMBL" id="JACHJF010000022">
    <property type="protein sequence ID" value="MBB5121955.1"/>
    <property type="molecule type" value="Genomic_DNA"/>
</dbReference>
<evidence type="ECO:0008006" key="3">
    <source>
        <dbReference type="Google" id="ProtNLM"/>
    </source>
</evidence>
<dbReference type="Proteomes" id="UP000528608">
    <property type="component" value="Unassembled WGS sequence"/>
</dbReference>
<sequence>MEDPDGYRLVLSTRDWSNSAALGNAAAPRPSA</sequence>
<evidence type="ECO:0000313" key="1">
    <source>
        <dbReference type="EMBL" id="MBB5121955.1"/>
    </source>
</evidence>
<accession>A0A7W8F5H6</accession>
<organism evidence="1 2">
    <name type="scientific">Streptomyces eurocidicus</name>
    <name type="common">Streptoverticillium eurocidicus</name>
    <dbReference type="NCBI Taxonomy" id="66423"/>
    <lineage>
        <taxon>Bacteria</taxon>
        <taxon>Bacillati</taxon>
        <taxon>Actinomycetota</taxon>
        <taxon>Actinomycetes</taxon>
        <taxon>Kitasatosporales</taxon>
        <taxon>Streptomycetaceae</taxon>
        <taxon>Streptomyces</taxon>
    </lineage>
</organism>